<evidence type="ECO:0000256" key="3">
    <source>
        <dbReference type="ARBA" id="ARBA00022475"/>
    </source>
</evidence>
<keyword evidence="3" id="KW-1003">Cell membrane</keyword>
<feature type="transmembrane region" description="Helical" evidence="10">
    <location>
        <begin position="239"/>
        <end position="259"/>
    </location>
</feature>
<feature type="transmembrane region" description="Helical" evidence="10">
    <location>
        <begin position="54"/>
        <end position="73"/>
    </location>
</feature>
<comment type="caution">
    <text evidence="11">The sequence shown here is derived from an EMBL/GenBank/DDBJ whole genome shotgun (WGS) entry which is preliminary data.</text>
</comment>
<sequence>MHLWKRLTRPFRHAPHGRVLRLSPPESLLLGFTLLCLLGSGLLMLPGAATQPLAWHQALFTATSAITVTGLAVMDTSSFTTLGQVILLVLIQIGGLGFMTFGALTLLLLGARLPLQQQTLVREALGETSFGALSQLVRMVVTFALVVEALGTVLLALHWVPELGWSRGLWASLFHAVSAFNNAGFSLWPDSLTRDAGNPLVTLVVSGLFIVGGLGFVVISDVREKRRWGRFSMQTKVVLCATLAVNLVAMLALGCLEWHNPATLGGLESLGDKLQAAWFQAVTPRTAGFNSVDTAAMTDASSLLTMLLMFIGGGASSTASGIKLTTFIVLILVARAFLRGTQPAAFGRSISQQTVMKAIAVALSGVALVFVTLLVLTITDSRQTFLDLAFESVSAFGTVGLSRGITEELSSPGQWMLILTMLLGRVGPLSLGYFLATRRTGGMRYAEGHIQIG</sequence>
<evidence type="ECO:0000256" key="2">
    <source>
        <dbReference type="ARBA" id="ARBA00022448"/>
    </source>
</evidence>
<dbReference type="Proteomes" id="UP000186806">
    <property type="component" value="Unassembled WGS sequence"/>
</dbReference>
<keyword evidence="4" id="KW-0633">Potassium transport</keyword>
<dbReference type="STRING" id="223900.GCA_000821045_02503"/>
<feature type="transmembrane region" description="Helical" evidence="10">
    <location>
        <begin position="200"/>
        <end position="219"/>
    </location>
</feature>
<dbReference type="GO" id="GO:0015379">
    <property type="term" value="F:potassium:chloride symporter activity"/>
    <property type="evidence" value="ECO:0007669"/>
    <property type="project" value="InterPro"/>
</dbReference>
<dbReference type="Pfam" id="PF02386">
    <property type="entry name" value="TrkH"/>
    <property type="match status" value="1"/>
</dbReference>
<feature type="transmembrane region" description="Helical" evidence="10">
    <location>
        <begin position="415"/>
        <end position="436"/>
    </location>
</feature>
<dbReference type="RefSeq" id="WP_075369149.1">
    <property type="nucleotide sequence ID" value="NZ_JAKGAJ010000021.1"/>
</dbReference>
<dbReference type="InterPro" id="IPR004772">
    <property type="entry name" value="TrkH"/>
</dbReference>
<keyword evidence="7 10" id="KW-1133">Transmembrane helix</keyword>
<keyword evidence="9 10" id="KW-0472">Membrane</keyword>
<evidence type="ECO:0000256" key="7">
    <source>
        <dbReference type="ARBA" id="ARBA00022989"/>
    </source>
</evidence>
<evidence type="ECO:0000256" key="9">
    <source>
        <dbReference type="ARBA" id="ARBA00023136"/>
    </source>
</evidence>
<accession>A0A1Q8TD19</accession>
<evidence type="ECO:0000313" key="11">
    <source>
        <dbReference type="EMBL" id="OLO11518.1"/>
    </source>
</evidence>
<feature type="transmembrane region" description="Helical" evidence="10">
    <location>
        <begin position="358"/>
        <end position="378"/>
    </location>
</feature>
<dbReference type="PANTHER" id="PTHR32024:SF1">
    <property type="entry name" value="KTR SYSTEM POTASSIUM UPTAKE PROTEIN B"/>
    <property type="match status" value="1"/>
</dbReference>
<feature type="transmembrane region" description="Helical" evidence="10">
    <location>
        <begin position="307"/>
        <end position="338"/>
    </location>
</feature>
<evidence type="ECO:0000313" key="12">
    <source>
        <dbReference type="Proteomes" id="UP000186806"/>
    </source>
</evidence>
<keyword evidence="2" id="KW-0813">Transport</keyword>
<dbReference type="AlphaFoldDB" id="A0A1Q8TD19"/>
<keyword evidence="8" id="KW-0406">Ion transport</keyword>
<name>A0A1Q8TD19_9GAMM</name>
<dbReference type="GO" id="GO:0005886">
    <property type="term" value="C:plasma membrane"/>
    <property type="evidence" value="ECO:0007669"/>
    <property type="project" value="UniProtKB-SubCell"/>
</dbReference>
<keyword evidence="6" id="KW-0630">Potassium</keyword>
<keyword evidence="5 10" id="KW-0812">Transmembrane</keyword>
<gene>
    <name evidence="11" type="ORF">BTW10_09090</name>
</gene>
<feature type="transmembrane region" description="Helical" evidence="10">
    <location>
        <begin position="28"/>
        <end position="48"/>
    </location>
</feature>
<dbReference type="InterPro" id="IPR003445">
    <property type="entry name" value="Cat_transpt"/>
</dbReference>
<dbReference type="EMBL" id="MSDQ01000022">
    <property type="protein sequence ID" value="OLO11518.1"/>
    <property type="molecule type" value="Genomic_DNA"/>
</dbReference>
<evidence type="ECO:0000256" key="8">
    <source>
        <dbReference type="ARBA" id="ARBA00023065"/>
    </source>
</evidence>
<proteinExistence type="predicted"/>
<dbReference type="NCBIfam" id="TIGR00933">
    <property type="entry name" value="2a38"/>
    <property type="match status" value="1"/>
</dbReference>
<feature type="transmembrane region" description="Helical" evidence="10">
    <location>
        <begin position="136"/>
        <end position="157"/>
    </location>
</feature>
<dbReference type="PANTHER" id="PTHR32024">
    <property type="entry name" value="TRK SYSTEM POTASSIUM UPTAKE PROTEIN TRKG-RELATED"/>
    <property type="match status" value="1"/>
</dbReference>
<reference evidence="11 12" key="1">
    <citation type="submission" date="2016-12" db="EMBL/GenBank/DDBJ databases">
        <title>Draft genome sequences of strains Salinicola socius SMB35, Salinicola sp. MH3R3-1 and Chromohalobacter sp. SMB17 from the Verkhnekamsk potash mining region of Russia.</title>
        <authorList>
            <person name="Mavrodi D.V."/>
            <person name="Olsson B.E."/>
            <person name="Korsakova E.S."/>
            <person name="Pyankova A."/>
            <person name="Mavrodi O.V."/>
            <person name="Plotnikova E.G."/>
        </authorList>
    </citation>
    <scope>NUCLEOTIDE SEQUENCE [LARGE SCALE GENOMIC DNA]</scope>
    <source>
        <strain evidence="11 12">SMB17</strain>
    </source>
</reference>
<protein>
    <submittedName>
        <fullName evidence="11">Ktr system potassium transporter B</fullName>
    </submittedName>
</protein>
<evidence type="ECO:0000256" key="4">
    <source>
        <dbReference type="ARBA" id="ARBA00022538"/>
    </source>
</evidence>
<evidence type="ECO:0000256" key="6">
    <source>
        <dbReference type="ARBA" id="ARBA00022958"/>
    </source>
</evidence>
<comment type="subcellular location">
    <subcellularLocation>
        <location evidence="1">Cell membrane</location>
        <topology evidence="1">Multi-pass membrane protein</topology>
    </subcellularLocation>
</comment>
<keyword evidence="12" id="KW-1185">Reference proteome</keyword>
<evidence type="ECO:0000256" key="1">
    <source>
        <dbReference type="ARBA" id="ARBA00004651"/>
    </source>
</evidence>
<feature type="transmembrane region" description="Helical" evidence="10">
    <location>
        <begin position="85"/>
        <end position="109"/>
    </location>
</feature>
<organism evidence="11 12">
    <name type="scientific">Chromohalobacter japonicus</name>
    <dbReference type="NCBI Taxonomy" id="223900"/>
    <lineage>
        <taxon>Bacteria</taxon>
        <taxon>Pseudomonadati</taxon>
        <taxon>Pseudomonadota</taxon>
        <taxon>Gammaproteobacteria</taxon>
        <taxon>Oceanospirillales</taxon>
        <taxon>Halomonadaceae</taxon>
        <taxon>Chromohalobacter</taxon>
    </lineage>
</organism>
<feature type="transmembrane region" description="Helical" evidence="10">
    <location>
        <begin position="169"/>
        <end position="188"/>
    </location>
</feature>
<evidence type="ECO:0000256" key="10">
    <source>
        <dbReference type="SAM" id="Phobius"/>
    </source>
</evidence>
<evidence type="ECO:0000256" key="5">
    <source>
        <dbReference type="ARBA" id="ARBA00022692"/>
    </source>
</evidence>